<proteinExistence type="inferred from homology"/>
<dbReference type="PROSITE" id="PS50931">
    <property type="entry name" value="HTH_LYSR"/>
    <property type="match status" value="1"/>
</dbReference>
<dbReference type="InterPro" id="IPR036390">
    <property type="entry name" value="WH_DNA-bd_sf"/>
</dbReference>
<dbReference type="NCBIfam" id="NF009888">
    <property type="entry name" value="PRK13348.1"/>
    <property type="match status" value="1"/>
</dbReference>
<dbReference type="EMBL" id="JACOFX010000002">
    <property type="protein sequence ID" value="MBC3907449.1"/>
    <property type="molecule type" value="Genomic_DNA"/>
</dbReference>
<dbReference type="NCBIfam" id="NF002964">
    <property type="entry name" value="PRK03635.1"/>
    <property type="match status" value="1"/>
</dbReference>
<keyword evidence="4" id="KW-0804">Transcription</keyword>
<keyword evidence="2" id="KW-0805">Transcription regulation</keyword>
<keyword evidence="3" id="KW-0238">DNA-binding</keyword>
<dbReference type="Pfam" id="PF00126">
    <property type="entry name" value="HTH_1"/>
    <property type="match status" value="1"/>
</dbReference>
<dbReference type="PANTHER" id="PTHR30579:SF2">
    <property type="entry name" value="HTH-TYPE TRANSCRIPTIONAL REGULATOR ARGP"/>
    <property type="match status" value="1"/>
</dbReference>
<keyword evidence="7" id="KW-1185">Reference proteome</keyword>
<name>A0ABR6Z799_9BURK</name>
<dbReference type="RefSeq" id="WP_186952976.1">
    <property type="nucleotide sequence ID" value="NZ_JACOFX010000002.1"/>
</dbReference>
<evidence type="ECO:0000256" key="3">
    <source>
        <dbReference type="ARBA" id="ARBA00023125"/>
    </source>
</evidence>
<dbReference type="SUPFAM" id="SSF53850">
    <property type="entry name" value="Periplasmic binding protein-like II"/>
    <property type="match status" value="1"/>
</dbReference>
<dbReference type="SUPFAM" id="SSF46785">
    <property type="entry name" value="Winged helix' DNA-binding domain"/>
    <property type="match status" value="1"/>
</dbReference>
<dbReference type="InterPro" id="IPR050176">
    <property type="entry name" value="LTTR"/>
</dbReference>
<dbReference type="NCBIfam" id="TIGR03298">
    <property type="entry name" value="argP"/>
    <property type="match status" value="1"/>
</dbReference>
<dbReference type="Pfam" id="PF03466">
    <property type="entry name" value="LysR_substrate"/>
    <property type="match status" value="1"/>
</dbReference>
<evidence type="ECO:0000259" key="5">
    <source>
        <dbReference type="PROSITE" id="PS50931"/>
    </source>
</evidence>
<evidence type="ECO:0000256" key="2">
    <source>
        <dbReference type="ARBA" id="ARBA00023015"/>
    </source>
</evidence>
<dbReference type="InterPro" id="IPR017685">
    <property type="entry name" value="ArgP"/>
</dbReference>
<evidence type="ECO:0000313" key="6">
    <source>
        <dbReference type="EMBL" id="MBC3907449.1"/>
    </source>
</evidence>
<dbReference type="InterPro" id="IPR005119">
    <property type="entry name" value="LysR_subst-bd"/>
</dbReference>
<sequence length="303" mass="33843">MQTRLDSRQCEAFLSVIDHGSLEQAAQALNLTSSAISQRIKALEMELGNTLLIRSRPCRATAAGQKLVQHLRRVAELEQDLQSEFAGQQSAAISIALGVNADSLDSWLLPALAEFLIAENILLDVAIDDQDHTHDLLESGMVLGCISAESQAMRGCQAVPLGIMRYHLVASDAYCQRWFPQGMTREAARLAPVLTFNRKDKLQAQILLEHFGLQENAYPTHYVPATTPYNRAILLGLGWGVIPDVMLKNLEQDKLVRLMPDHPVDVALYWHHWKVQTPRLARLTNTLVRQARSSLLQFIPLAR</sequence>
<dbReference type="InterPro" id="IPR000847">
    <property type="entry name" value="LysR_HTH_N"/>
</dbReference>
<organism evidence="6 7">
    <name type="scientific">Undibacterium umbellatum</name>
    <dbReference type="NCBI Taxonomy" id="2762300"/>
    <lineage>
        <taxon>Bacteria</taxon>
        <taxon>Pseudomonadati</taxon>
        <taxon>Pseudomonadota</taxon>
        <taxon>Betaproteobacteria</taxon>
        <taxon>Burkholderiales</taxon>
        <taxon>Oxalobacteraceae</taxon>
        <taxon>Undibacterium</taxon>
    </lineage>
</organism>
<reference evidence="6 7" key="1">
    <citation type="submission" date="2020-08" db="EMBL/GenBank/DDBJ databases">
        <title>Novel species isolated from subtropical streams in China.</title>
        <authorList>
            <person name="Lu H."/>
        </authorList>
    </citation>
    <scope>NUCLEOTIDE SEQUENCE [LARGE SCALE GENOMIC DNA]</scope>
    <source>
        <strain evidence="6 7">NL8W</strain>
    </source>
</reference>
<dbReference type="PRINTS" id="PR00039">
    <property type="entry name" value="HTHLYSR"/>
</dbReference>
<evidence type="ECO:0000256" key="1">
    <source>
        <dbReference type="ARBA" id="ARBA00009437"/>
    </source>
</evidence>
<dbReference type="InterPro" id="IPR036388">
    <property type="entry name" value="WH-like_DNA-bd_sf"/>
</dbReference>
<feature type="domain" description="HTH lysR-type" evidence="5">
    <location>
        <begin position="5"/>
        <end position="61"/>
    </location>
</feature>
<comment type="caution">
    <text evidence="6">The sequence shown here is derived from an EMBL/GenBank/DDBJ whole genome shotgun (WGS) entry which is preliminary data.</text>
</comment>
<dbReference type="PANTHER" id="PTHR30579">
    <property type="entry name" value="TRANSCRIPTIONAL REGULATOR"/>
    <property type="match status" value="1"/>
</dbReference>
<comment type="similarity">
    <text evidence="1">Belongs to the LysR transcriptional regulatory family.</text>
</comment>
<evidence type="ECO:0000313" key="7">
    <source>
        <dbReference type="Proteomes" id="UP000646911"/>
    </source>
</evidence>
<gene>
    <name evidence="6" type="primary">argP</name>
    <name evidence="6" type="ORF">H8L47_07725</name>
</gene>
<protein>
    <submittedName>
        <fullName evidence="6">HTH-type transcriptional regulator ArgP</fullName>
    </submittedName>
</protein>
<dbReference type="Gene3D" id="1.10.10.10">
    <property type="entry name" value="Winged helix-like DNA-binding domain superfamily/Winged helix DNA-binding domain"/>
    <property type="match status" value="1"/>
</dbReference>
<evidence type="ECO:0000256" key="4">
    <source>
        <dbReference type="ARBA" id="ARBA00023163"/>
    </source>
</evidence>
<dbReference type="Gene3D" id="3.40.190.290">
    <property type="match status" value="1"/>
</dbReference>
<dbReference type="Proteomes" id="UP000646911">
    <property type="component" value="Unassembled WGS sequence"/>
</dbReference>
<accession>A0ABR6Z799</accession>